<dbReference type="PANTHER" id="PTHR19836">
    <property type="entry name" value="30S RIBOSOMAL PROTEIN S14"/>
    <property type="match status" value="1"/>
</dbReference>
<organism evidence="7 8">
    <name type="scientific">Armatimonas rosea</name>
    <dbReference type="NCBI Taxonomy" id="685828"/>
    <lineage>
        <taxon>Bacteria</taxon>
        <taxon>Bacillati</taxon>
        <taxon>Armatimonadota</taxon>
        <taxon>Armatimonadia</taxon>
        <taxon>Armatimonadales</taxon>
        <taxon>Armatimonadaceae</taxon>
        <taxon>Armatimonas</taxon>
    </lineage>
</organism>
<evidence type="ECO:0000256" key="1">
    <source>
        <dbReference type="ARBA" id="ARBA00009083"/>
    </source>
</evidence>
<comment type="subunit">
    <text evidence="6">Part of the 30S ribosomal subunit. Contacts proteins S3 and S10.</text>
</comment>
<dbReference type="PROSITE" id="PS00527">
    <property type="entry name" value="RIBOSOMAL_S14"/>
    <property type="match status" value="1"/>
</dbReference>
<comment type="caution">
    <text evidence="7">The sequence shown here is derived from an EMBL/GenBank/DDBJ whole genome shotgun (WGS) entry which is preliminary data.</text>
</comment>
<evidence type="ECO:0000313" key="8">
    <source>
        <dbReference type="Proteomes" id="UP000520814"/>
    </source>
</evidence>
<keyword evidence="3 6" id="KW-0689">Ribosomal protein</keyword>
<evidence type="ECO:0000256" key="3">
    <source>
        <dbReference type="ARBA" id="ARBA00022980"/>
    </source>
</evidence>
<keyword evidence="6" id="KW-0694">RNA-binding</keyword>
<gene>
    <name evidence="6" type="primary">rpsN</name>
    <name evidence="7" type="ORF">HNQ39_004843</name>
</gene>
<dbReference type="InterPro" id="IPR018271">
    <property type="entry name" value="Ribosomal_uS14_CS"/>
</dbReference>
<evidence type="ECO:0000313" key="7">
    <source>
        <dbReference type="EMBL" id="MBB6053011.1"/>
    </source>
</evidence>
<protein>
    <recommendedName>
        <fullName evidence="5 6">Small ribosomal subunit protein uS14</fullName>
    </recommendedName>
</protein>
<reference evidence="7 8" key="1">
    <citation type="submission" date="2020-08" db="EMBL/GenBank/DDBJ databases">
        <title>Genomic Encyclopedia of Type Strains, Phase IV (KMG-IV): sequencing the most valuable type-strain genomes for metagenomic binning, comparative biology and taxonomic classification.</title>
        <authorList>
            <person name="Goeker M."/>
        </authorList>
    </citation>
    <scope>NUCLEOTIDE SEQUENCE [LARGE SCALE GENOMIC DNA]</scope>
    <source>
        <strain evidence="7 8">DSM 23562</strain>
    </source>
</reference>
<sequence length="89" mass="10196">MARESWKTREARRIATVAKYAEKRAELKKKGDYEALALLPRDASPCRVKNRCSITGRASGYMRKFGVSRQTFRELAHRGLIPGVRKASW</sequence>
<evidence type="ECO:0000256" key="5">
    <source>
        <dbReference type="ARBA" id="ARBA00035167"/>
    </source>
</evidence>
<dbReference type="GO" id="GO:0005737">
    <property type="term" value="C:cytoplasm"/>
    <property type="evidence" value="ECO:0007669"/>
    <property type="project" value="UniProtKB-ARBA"/>
</dbReference>
<dbReference type="PANTHER" id="PTHR19836:SF19">
    <property type="entry name" value="SMALL RIBOSOMAL SUBUNIT PROTEIN US14M"/>
    <property type="match status" value="1"/>
</dbReference>
<dbReference type="InterPro" id="IPR023036">
    <property type="entry name" value="Ribosomal_uS14_bac/plastid"/>
</dbReference>
<dbReference type="GO" id="GO:0006412">
    <property type="term" value="P:translation"/>
    <property type="evidence" value="ECO:0007669"/>
    <property type="project" value="UniProtKB-UniRule"/>
</dbReference>
<dbReference type="InterPro" id="IPR043140">
    <property type="entry name" value="Ribosomal_uS14_sf"/>
</dbReference>
<dbReference type="GO" id="GO:0003735">
    <property type="term" value="F:structural constituent of ribosome"/>
    <property type="evidence" value="ECO:0007669"/>
    <property type="project" value="InterPro"/>
</dbReference>
<dbReference type="NCBIfam" id="NF006477">
    <property type="entry name" value="PRK08881.1"/>
    <property type="match status" value="1"/>
</dbReference>
<dbReference type="Pfam" id="PF00253">
    <property type="entry name" value="Ribosomal_S14"/>
    <property type="match status" value="1"/>
</dbReference>
<evidence type="ECO:0000256" key="4">
    <source>
        <dbReference type="ARBA" id="ARBA00023274"/>
    </source>
</evidence>
<keyword evidence="4 6" id="KW-0687">Ribonucleoprotein</keyword>
<dbReference type="InterPro" id="IPR001209">
    <property type="entry name" value="Ribosomal_uS14"/>
</dbReference>
<name>A0A7W9W984_ARMRO</name>
<dbReference type="AlphaFoldDB" id="A0A7W9W984"/>
<dbReference type="Proteomes" id="UP000520814">
    <property type="component" value="Unassembled WGS sequence"/>
</dbReference>
<accession>A0A7W9W984</accession>
<dbReference type="HAMAP" id="MF_00537">
    <property type="entry name" value="Ribosomal_uS14_1"/>
    <property type="match status" value="1"/>
</dbReference>
<evidence type="ECO:0000256" key="2">
    <source>
        <dbReference type="ARBA" id="ARBA00022730"/>
    </source>
</evidence>
<evidence type="ECO:0000256" key="6">
    <source>
        <dbReference type="HAMAP-Rule" id="MF_00537"/>
    </source>
</evidence>
<dbReference type="RefSeq" id="WP_184202888.1">
    <property type="nucleotide sequence ID" value="NZ_JACHGW010000005.1"/>
</dbReference>
<dbReference type="Gene3D" id="4.10.830.10">
    <property type="entry name" value="30s Ribosomal Protein S14, Chain N"/>
    <property type="match status" value="1"/>
</dbReference>
<dbReference type="SUPFAM" id="SSF57716">
    <property type="entry name" value="Glucocorticoid receptor-like (DNA-binding domain)"/>
    <property type="match status" value="1"/>
</dbReference>
<keyword evidence="8" id="KW-1185">Reference proteome</keyword>
<dbReference type="GO" id="GO:0019843">
    <property type="term" value="F:rRNA binding"/>
    <property type="evidence" value="ECO:0007669"/>
    <property type="project" value="UniProtKB-UniRule"/>
</dbReference>
<comment type="function">
    <text evidence="6">Binds 16S rRNA, required for the assembly of 30S particles and may also be responsible for determining the conformation of the 16S rRNA at the A site.</text>
</comment>
<dbReference type="GO" id="GO:0015935">
    <property type="term" value="C:small ribosomal subunit"/>
    <property type="evidence" value="ECO:0007669"/>
    <property type="project" value="TreeGrafter"/>
</dbReference>
<keyword evidence="2 6" id="KW-0699">rRNA-binding</keyword>
<dbReference type="EMBL" id="JACHGW010000005">
    <property type="protein sequence ID" value="MBB6053011.1"/>
    <property type="molecule type" value="Genomic_DNA"/>
</dbReference>
<proteinExistence type="inferred from homology"/>
<comment type="similarity">
    <text evidence="1 6">Belongs to the universal ribosomal protein uS14 family.</text>
</comment>